<dbReference type="STRING" id="748449.Halha_0510"/>
<dbReference type="KEGG" id="hhl:Halha_0510"/>
<evidence type="ECO:0000313" key="2">
    <source>
        <dbReference type="Proteomes" id="UP000010880"/>
    </source>
</evidence>
<dbReference type="EMBL" id="CP003359">
    <property type="protein sequence ID" value="AGB40484.1"/>
    <property type="molecule type" value="Genomic_DNA"/>
</dbReference>
<dbReference type="HOGENOM" id="CLU_1159799_0_0_9"/>
<dbReference type="AlphaFoldDB" id="L0K803"/>
<dbReference type="RefSeq" id="WP_015326210.1">
    <property type="nucleotide sequence ID" value="NC_019978.1"/>
</dbReference>
<evidence type="ECO:0000313" key="1">
    <source>
        <dbReference type="EMBL" id="AGB40484.1"/>
    </source>
</evidence>
<dbReference type="Proteomes" id="UP000010880">
    <property type="component" value="Chromosome"/>
</dbReference>
<protein>
    <recommendedName>
        <fullName evidence="3">Outer membrane protein beta-barrel domain-containing protein</fullName>
    </recommendedName>
</protein>
<keyword evidence="2" id="KW-1185">Reference proteome</keyword>
<dbReference type="SUPFAM" id="SSF56935">
    <property type="entry name" value="Porins"/>
    <property type="match status" value="1"/>
</dbReference>
<sequence>MKRATLIITILILLLNTTTILAAPGFEMGFNRLQSKYQLNDSFSERMVLKELIGGVNLDSGLSLQASYTFGDYDNYLDANLKEVNLKLTKDFLFSPEKKLALGIAGNYSNFTTSIFSQKLFNIESQGLDLVVDLEKRLTERIGLFANGGYNLAGRYQIDSPLLNNNLEQLTNYEINSDYYLQTGFKFKLAPQLKFRFGYKISRENIKNKDFNNLKIDAYNLSEVNILKQGIFFGAETKF</sequence>
<accession>L0K803</accession>
<dbReference type="OrthoDB" id="2112065at2"/>
<organism evidence="1 2">
    <name type="scientific">Halobacteroides halobius (strain ATCC 35273 / DSM 5150 / MD-1)</name>
    <dbReference type="NCBI Taxonomy" id="748449"/>
    <lineage>
        <taxon>Bacteria</taxon>
        <taxon>Bacillati</taxon>
        <taxon>Bacillota</taxon>
        <taxon>Clostridia</taxon>
        <taxon>Halanaerobiales</taxon>
        <taxon>Halobacteroidaceae</taxon>
        <taxon>Halobacteroides</taxon>
    </lineage>
</organism>
<proteinExistence type="predicted"/>
<reference evidence="2" key="1">
    <citation type="submission" date="2012-02" db="EMBL/GenBank/DDBJ databases">
        <title>The complete genome of Halobacteroides halobius DSM 5150.</title>
        <authorList>
            <person name="Lucas S."/>
            <person name="Copeland A."/>
            <person name="Lapidus A."/>
            <person name="Glavina del Rio T."/>
            <person name="Dalin E."/>
            <person name="Tice H."/>
            <person name="Bruce D."/>
            <person name="Goodwin L."/>
            <person name="Pitluck S."/>
            <person name="Peters L."/>
            <person name="Mikhailova N."/>
            <person name="Gu W."/>
            <person name="Kyrpides N."/>
            <person name="Mavromatis K."/>
            <person name="Ivanova N."/>
            <person name="Brettin T."/>
            <person name="Detter J.C."/>
            <person name="Han C."/>
            <person name="Larimer F."/>
            <person name="Land M."/>
            <person name="Hauser L."/>
            <person name="Markowitz V."/>
            <person name="Cheng J.-F."/>
            <person name="Hugenholtz P."/>
            <person name="Woyke T."/>
            <person name="Wu D."/>
            <person name="Tindall B."/>
            <person name="Pomrenke H."/>
            <person name="Brambilla E."/>
            <person name="Klenk H.-P."/>
            <person name="Eisen J.A."/>
        </authorList>
    </citation>
    <scope>NUCLEOTIDE SEQUENCE [LARGE SCALE GENOMIC DNA]</scope>
    <source>
        <strain evidence="2">ATCC 35273 / DSM 5150 / MD-1</strain>
    </source>
</reference>
<evidence type="ECO:0008006" key="3">
    <source>
        <dbReference type="Google" id="ProtNLM"/>
    </source>
</evidence>
<gene>
    <name evidence="1" type="ordered locus">Halha_0510</name>
</gene>
<name>L0K803_HALHC</name>